<keyword evidence="3" id="KW-0969">Cilium</keyword>
<evidence type="ECO:0000256" key="4">
    <source>
        <dbReference type="ARBA" id="ARBA00023212"/>
    </source>
</evidence>
<evidence type="ECO:0000256" key="3">
    <source>
        <dbReference type="ARBA" id="ARBA00023069"/>
    </source>
</evidence>
<dbReference type="GO" id="GO:0035082">
    <property type="term" value="P:axoneme assembly"/>
    <property type="evidence" value="ECO:0007669"/>
    <property type="project" value="TreeGrafter"/>
</dbReference>
<dbReference type="GO" id="GO:0060294">
    <property type="term" value="P:cilium movement involved in cell motility"/>
    <property type="evidence" value="ECO:0007669"/>
    <property type="project" value="InterPro"/>
</dbReference>
<evidence type="ECO:0000256" key="1">
    <source>
        <dbReference type="ARBA" id="ARBA00004430"/>
    </source>
</evidence>
<dbReference type="EMBL" id="VLTO01000162">
    <property type="protein sequence ID" value="KAA0160024.1"/>
    <property type="molecule type" value="Genomic_DNA"/>
</dbReference>
<comment type="subcellular location">
    <subcellularLocation>
        <location evidence="1">Cytoplasm</location>
        <location evidence="1">Cytoskeleton</location>
        <location evidence="1">Cilium axoneme</location>
    </subcellularLocation>
</comment>
<dbReference type="Pfam" id="PF04712">
    <property type="entry name" value="Radial_spoke"/>
    <property type="match status" value="3"/>
</dbReference>
<dbReference type="GO" id="GO:0001534">
    <property type="term" value="C:radial spoke"/>
    <property type="evidence" value="ECO:0007669"/>
    <property type="project" value="InterPro"/>
</dbReference>
<feature type="region of interest" description="Disordered" evidence="6">
    <location>
        <begin position="187"/>
        <end position="266"/>
    </location>
</feature>
<keyword evidence="4" id="KW-0206">Cytoskeleton</keyword>
<accession>A0A5A8D5I9</accession>
<dbReference type="CDD" id="cd22963">
    <property type="entry name" value="DD_CrRSP4-like"/>
    <property type="match status" value="1"/>
</dbReference>
<evidence type="ECO:0000313" key="7">
    <source>
        <dbReference type="EMBL" id="KAA0160024.1"/>
    </source>
</evidence>
<gene>
    <name evidence="7" type="ORF">FNF27_08282</name>
</gene>
<sequence>MADFEAAKAFLQTKEDGVSLFDHLTEVLLKVITEHPENAVEHFERISAAVKSSSMLDHKPSAGAADDDVPEVGEGLQDVADASNYLEWAGVGLGRTEMFRLHLSLRELSAKQSARDMRVWGRLHGLEADYIVAEGKIDPPEDEAEDEKDALGNAVEPTGTGANTCTYWIARISAETVVCPAGHFKRVEDEESRDVEPVPDDEYAAEDPTAPEGWVHIALPINALGRTAPNPKEDEGDEEGEEPDPELLTEPLKPITDDAPPDAEDALPWTVRPCPVAGIPSAEPAAGLVLAKSLRWPGAVAVARGRRFANLYVGYGVESGTPEGADLAPAAFQPATPGPVQSEFSMEAFNAAAAENGAKFEEQPDVIVDPDEGKPAEGEEDAEEDE</sequence>
<feature type="compositionally biased region" description="Acidic residues" evidence="6">
    <location>
        <begin position="189"/>
        <end position="205"/>
    </location>
</feature>
<feature type="compositionally biased region" description="Acidic residues" evidence="6">
    <location>
        <begin position="234"/>
        <end position="247"/>
    </location>
</feature>
<evidence type="ECO:0000313" key="8">
    <source>
        <dbReference type="Proteomes" id="UP000322899"/>
    </source>
</evidence>
<dbReference type="AlphaFoldDB" id="A0A5A8D5I9"/>
<comment type="caution">
    <text evidence="7">The sequence shown here is derived from an EMBL/GenBank/DDBJ whole genome shotgun (WGS) entry which is preliminary data.</text>
</comment>
<dbReference type="Proteomes" id="UP000322899">
    <property type="component" value="Unassembled WGS sequence"/>
</dbReference>
<proteinExistence type="predicted"/>
<evidence type="ECO:0000256" key="5">
    <source>
        <dbReference type="ARBA" id="ARBA00023273"/>
    </source>
</evidence>
<feature type="region of interest" description="Disordered" evidence="6">
    <location>
        <begin position="358"/>
        <end position="386"/>
    </location>
</feature>
<organism evidence="7 8">
    <name type="scientific">Cafeteria roenbergensis</name>
    <name type="common">Marine flagellate</name>
    <dbReference type="NCBI Taxonomy" id="33653"/>
    <lineage>
        <taxon>Eukaryota</taxon>
        <taxon>Sar</taxon>
        <taxon>Stramenopiles</taxon>
        <taxon>Bigyra</taxon>
        <taxon>Opalozoa</taxon>
        <taxon>Bicosoecida</taxon>
        <taxon>Cafeteriaceae</taxon>
        <taxon>Cafeteria</taxon>
    </lineage>
</organism>
<keyword evidence="2" id="KW-0963">Cytoplasm</keyword>
<keyword evidence="5" id="KW-0966">Cell projection</keyword>
<protein>
    <submittedName>
        <fullName evidence="7">Uncharacterized protein</fullName>
    </submittedName>
</protein>
<dbReference type="OrthoDB" id="272202at2759"/>
<name>A0A5A8D5I9_CAFRO</name>
<reference evidence="7 8" key="1">
    <citation type="submission" date="2019-07" db="EMBL/GenBank/DDBJ databases">
        <title>Genomes of Cafeteria roenbergensis.</title>
        <authorList>
            <person name="Fischer M.G."/>
            <person name="Hackl T."/>
            <person name="Roman M."/>
        </authorList>
    </citation>
    <scope>NUCLEOTIDE SEQUENCE [LARGE SCALE GENOMIC DNA]</scope>
    <source>
        <strain evidence="7 8">E4-10P</strain>
    </source>
</reference>
<dbReference type="PANTHER" id="PTHR13159:SF0">
    <property type="entry name" value="RADIAL SPOKE HEAD 6 HOMOLOG A"/>
    <property type="match status" value="1"/>
</dbReference>
<dbReference type="InterPro" id="IPR006802">
    <property type="entry name" value="Radial_spoke"/>
</dbReference>
<evidence type="ECO:0000256" key="6">
    <source>
        <dbReference type="SAM" id="MobiDB-lite"/>
    </source>
</evidence>
<feature type="compositionally biased region" description="Low complexity" evidence="6">
    <location>
        <begin position="248"/>
        <end position="258"/>
    </location>
</feature>
<dbReference type="PANTHER" id="PTHR13159">
    <property type="entry name" value="RADIAL SPOKEHEAD-RELATED"/>
    <property type="match status" value="1"/>
</dbReference>
<evidence type="ECO:0000256" key="2">
    <source>
        <dbReference type="ARBA" id="ARBA00022490"/>
    </source>
</evidence>